<evidence type="ECO:0000256" key="2">
    <source>
        <dbReference type="ARBA" id="ARBA00022741"/>
    </source>
</evidence>
<sequence>MGRIIGIDLGTTHSLCAVMGNHGPELIPNRVGTFLTPSIVGITADNHVLTGAAAKEMSLIEPGRCAARFKRMMGTNQPFTLGNQSFSPIELSSLLLQSLKRDAEAHLGTAIHEAVITVPAYFNDHQRKATRRAGELAGLKVTRMINEPTAAALTYGFHDRQSERRLLVFDLGGGTLDVTLMDIFESSLEIIATSGSSMLGGEDFTAALMQWACEQQETAGGFLRDADPHRYARLWKECEAAKVRLSWEQETSLRLPEAGGDFAEQPPQLPLSRASFETLLKGFLPRLTACIQKTLSDGQTEPDQVDHAILVGGATRMPMIADLLQTTFNKPALCRYHPDEVVAMGAAVQAGLYENHVAVEDLVLTDVCPFTLGIAVSKQLGRDYRTGYFLPIIHRNTTLPVSREEVVYTLYPNQREVDVMIYQGESRKIKDNLLLGRLKVSGIPPSTEEQEIFIRFTYDLSGVLEVEALIGENGQTFRSVLSQQVKGLDEKDLDEALKRMAQFKFYPRDQEQYQHLLFFAEQALAEVNHHRREELETLIDAYEAALWEAGQVEDGQTWFFDTHHQLRDFLEELGYSLKQPPEESDFGQFKP</sequence>
<dbReference type="InterPro" id="IPR043129">
    <property type="entry name" value="ATPase_NBD"/>
</dbReference>
<dbReference type="GO" id="GO:0005524">
    <property type="term" value="F:ATP binding"/>
    <property type="evidence" value="ECO:0007669"/>
    <property type="project" value="UniProtKB-KW"/>
</dbReference>
<dbReference type="PANTHER" id="PTHR19375">
    <property type="entry name" value="HEAT SHOCK PROTEIN 70KDA"/>
    <property type="match status" value="1"/>
</dbReference>
<dbReference type="Pfam" id="PF00012">
    <property type="entry name" value="HSP70"/>
    <property type="match status" value="1"/>
</dbReference>
<dbReference type="Proteomes" id="UP000664417">
    <property type="component" value="Unassembled WGS sequence"/>
</dbReference>
<dbReference type="EMBL" id="JAFREP010000035">
    <property type="protein sequence ID" value="MBO1322404.1"/>
    <property type="molecule type" value="Genomic_DNA"/>
</dbReference>
<dbReference type="PROSITE" id="PS00297">
    <property type="entry name" value="HSP70_1"/>
    <property type="match status" value="1"/>
</dbReference>
<dbReference type="Gene3D" id="3.30.420.40">
    <property type="match status" value="2"/>
</dbReference>
<evidence type="ECO:0000313" key="6">
    <source>
        <dbReference type="EMBL" id="MBO1322404.1"/>
    </source>
</evidence>
<accession>A0A8J7QDY7</accession>
<evidence type="ECO:0000256" key="3">
    <source>
        <dbReference type="ARBA" id="ARBA00022840"/>
    </source>
</evidence>
<dbReference type="GO" id="GO:0140662">
    <property type="term" value="F:ATP-dependent protein folding chaperone"/>
    <property type="evidence" value="ECO:0007669"/>
    <property type="project" value="InterPro"/>
</dbReference>
<dbReference type="Gene3D" id="2.60.34.10">
    <property type="entry name" value="Substrate Binding Domain Of DNAk, Chain A, domain 1"/>
    <property type="match status" value="1"/>
</dbReference>
<comment type="similarity">
    <text evidence="1 5">Belongs to the heat shock protein 70 family.</text>
</comment>
<dbReference type="AlphaFoldDB" id="A0A8J7QDY7"/>
<organism evidence="6 7">
    <name type="scientific">Acanthopleuribacter pedis</name>
    <dbReference type="NCBI Taxonomy" id="442870"/>
    <lineage>
        <taxon>Bacteria</taxon>
        <taxon>Pseudomonadati</taxon>
        <taxon>Acidobacteriota</taxon>
        <taxon>Holophagae</taxon>
        <taxon>Acanthopleuribacterales</taxon>
        <taxon>Acanthopleuribacteraceae</taxon>
        <taxon>Acanthopleuribacter</taxon>
    </lineage>
</organism>
<dbReference type="Gene3D" id="3.90.640.10">
    <property type="entry name" value="Actin, Chain A, domain 4"/>
    <property type="match status" value="1"/>
</dbReference>
<dbReference type="InterPro" id="IPR029047">
    <property type="entry name" value="HSP70_peptide-bd_sf"/>
</dbReference>
<dbReference type="PRINTS" id="PR00301">
    <property type="entry name" value="HEATSHOCK70"/>
</dbReference>
<dbReference type="FunFam" id="3.90.640.10:FF:000003">
    <property type="entry name" value="Molecular chaperone DnaK"/>
    <property type="match status" value="1"/>
</dbReference>
<evidence type="ECO:0000256" key="1">
    <source>
        <dbReference type="ARBA" id="ARBA00007381"/>
    </source>
</evidence>
<dbReference type="PROSITE" id="PS00329">
    <property type="entry name" value="HSP70_2"/>
    <property type="match status" value="1"/>
</dbReference>
<reference evidence="6" key="1">
    <citation type="submission" date="2021-03" db="EMBL/GenBank/DDBJ databases">
        <authorList>
            <person name="Wang G."/>
        </authorList>
    </citation>
    <scope>NUCLEOTIDE SEQUENCE</scope>
    <source>
        <strain evidence="6">KCTC 12899</strain>
    </source>
</reference>
<proteinExistence type="inferred from homology"/>
<keyword evidence="3 5" id="KW-0067">ATP-binding</keyword>
<protein>
    <submittedName>
        <fullName evidence="6">Hsp70 family protein</fullName>
    </submittedName>
</protein>
<gene>
    <name evidence="6" type="ORF">J3U88_28280</name>
</gene>
<name>A0A8J7QDY7_9BACT</name>
<evidence type="ECO:0000313" key="7">
    <source>
        <dbReference type="Proteomes" id="UP000664417"/>
    </source>
</evidence>
<comment type="caution">
    <text evidence="6">The sequence shown here is derived from an EMBL/GenBank/DDBJ whole genome shotgun (WGS) entry which is preliminary data.</text>
</comment>
<keyword evidence="7" id="KW-1185">Reference proteome</keyword>
<dbReference type="InterPro" id="IPR018181">
    <property type="entry name" value="Heat_shock_70_CS"/>
</dbReference>
<dbReference type="SUPFAM" id="SSF53067">
    <property type="entry name" value="Actin-like ATPase domain"/>
    <property type="match status" value="2"/>
</dbReference>
<keyword evidence="2 5" id="KW-0547">Nucleotide-binding</keyword>
<dbReference type="SUPFAM" id="SSF100920">
    <property type="entry name" value="Heat shock protein 70kD (HSP70), peptide-binding domain"/>
    <property type="match status" value="1"/>
</dbReference>
<dbReference type="FunFam" id="3.30.420.40:FF:000144">
    <property type="entry name" value="Molecular chaperone HscC"/>
    <property type="match status" value="1"/>
</dbReference>
<dbReference type="InterPro" id="IPR013126">
    <property type="entry name" value="Hsp_70_fam"/>
</dbReference>
<evidence type="ECO:0000256" key="4">
    <source>
        <dbReference type="ARBA" id="ARBA00023186"/>
    </source>
</evidence>
<dbReference type="RefSeq" id="WP_207862377.1">
    <property type="nucleotide sequence ID" value="NZ_JAFREP010000035.1"/>
</dbReference>
<keyword evidence="4" id="KW-0143">Chaperone</keyword>
<evidence type="ECO:0000256" key="5">
    <source>
        <dbReference type="RuleBase" id="RU003322"/>
    </source>
</evidence>